<name>A0A537JXR9_9BACT</name>
<accession>A0A537JXR9</accession>
<dbReference type="EMBL" id="VBAK01000141">
    <property type="protein sequence ID" value="TMI88333.1"/>
    <property type="molecule type" value="Genomic_DNA"/>
</dbReference>
<comment type="caution">
    <text evidence="1">The sequence shown here is derived from an EMBL/GenBank/DDBJ whole genome shotgun (WGS) entry which is preliminary data.</text>
</comment>
<dbReference type="AlphaFoldDB" id="A0A537JXR9"/>
<evidence type="ECO:0000313" key="2">
    <source>
        <dbReference type="Proteomes" id="UP000318509"/>
    </source>
</evidence>
<proteinExistence type="predicted"/>
<dbReference type="Proteomes" id="UP000318509">
    <property type="component" value="Unassembled WGS sequence"/>
</dbReference>
<sequence>MIQIRVSIDSQMFAELVSGKVVKAKVVSLPESWVSIELALEDIGMPEILDAIDRAFLRAPEWVTVAQTDTALVDWLLGVVNSRPVESGGFLRRLAEAALAADAQNYRLMRPIVAEMRRKYPKYSAKAAP</sequence>
<evidence type="ECO:0000313" key="1">
    <source>
        <dbReference type="EMBL" id="TMI88333.1"/>
    </source>
</evidence>
<reference evidence="1 2" key="1">
    <citation type="journal article" date="2019" name="Nat. Microbiol.">
        <title>Mediterranean grassland soil C-N compound turnover is dependent on rainfall and depth, and is mediated by genomically divergent microorganisms.</title>
        <authorList>
            <person name="Diamond S."/>
            <person name="Andeer P.F."/>
            <person name="Li Z."/>
            <person name="Crits-Christoph A."/>
            <person name="Burstein D."/>
            <person name="Anantharaman K."/>
            <person name="Lane K.R."/>
            <person name="Thomas B.C."/>
            <person name="Pan C."/>
            <person name="Northen T.R."/>
            <person name="Banfield J.F."/>
        </authorList>
    </citation>
    <scope>NUCLEOTIDE SEQUENCE [LARGE SCALE GENOMIC DNA]</scope>
    <source>
        <strain evidence="1">NP_3</strain>
    </source>
</reference>
<gene>
    <name evidence="1" type="ORF">E6H00_12940</name>
</gene>
<protein>
    <submittedName>
        <fullName evidence="1">Uncharacterized protein</fullName>
    </submittedName>
</protein>
<organism evidence="1 2">
    <name type="scientific">Candidatus Segetimicrobium genomatis</name>
    <dbReference type="NCBI Taxonomy" id="2569760"/>
    <lineage>
        <taxon>Bacteria</taxon>
        <taxon>Bacillati</taxon>
        <taxon>Candidatus Sysuimicrobiota</taxon>
        <taxon>Candidatus Sysuimicrobiia</taxon>
        <taxon>Candidatus Sysuimicrobiales</taxon>
        <taxon>Candidatus Segetimicrobiaceae</taxon>
        <taxon>Candidatus Segetimicrobium</taxon>
    </lineage>
</organism>